<keyword evidence="2" id="KW-1133">Transmembrane helix</keyword>
<dbReference type="Proteomes" id="UP000501237">
    <property type="component" value="Chromosome"/>
</dbReference>
<name>A0A679GE86_9GAMM</name>
<evidence type="ECO:0000256" key="2">
    <source>
        <dbReference type="SAM" id="Phobius"/>
    </source>
</evidence>
<feature type="transmembrane region" description="Helical" evidence="2">
    <location>
        <begin position="258"/>
        <end position="278"/>
    </location>
</feature>
<dbReference type="GeneID" id="57395845"/>
<feature type="transmembrane region" description="Helical" evidence="2">
    <location>
        <begin position="197"/>
        <end position="218"/>
    </location>
</feature>
<evidence type="ECO:0000256" key="1">
    <source>
        <dbReference type="SAM" id="MobiDB-lite"/>
    </source>
</evidence>
<dbReference type="RefSeq" id="WP_172432501.1">
    <property type="nucleotide sequence ID" value="NZ_AP022642.1"/>
</dbReference>
<proteinExistence type="predicted"/>
<dbReference type="PANTHER" id="PTHR34980:SF3">
    <property type="entry name" value="BLR8105 PROTEIN"/>
    <property type="match status" value="1"/>
</dbReference>
<evidence type="ECO:0000313" key="3">
    <source>
        <dbReference type="EMBL" id="BCA26658.1"/>
    </source>
</evidence>
<dbReference type="Pfam" id="PF05656">
    <property type="entry name" value="DUF805"/>
    <property type="match status" value="1"/>
</dbReference>
<dbReference type="KEGG" id="poj:PtoMrB4_06350"/>
<organism evidence="3 4">
    <name type="scientific">Metapseudomonas otitidis</name>
    <dbReference type="NCBI Taxonomy" id="319939"/>
    <lineage>
        <taxon>Bacteria</taxon>
        <taxon>Pseudomonadati</taxon>
        <taxon>Pseudomonadota</taxon>
        <taxon>Gammaproteobacteria</taxon>
        <taxon>Pseudomonadales</taxon>
        <taxon>Pseudomonadaceae</taxon>
        <taxon>Metapseudomonas</taxon>
    </lineage>
</organism>
<feature type="transmembrane region" description="Helical" evidence="2">
    <location>
        <begin position="224"/>
        <end position="246"/>
    </location>
</feature>
<evidence type="ECO:0008006" key="5">
    <source>
        <dbReference type="Google" id="ProtNLM"/>
    </source>
</evidence>
<feature type="compositionally biased region" description="Acidic residues" evidence="1">
    <location>
        <begin position="357"/>
        <end position="381"/>
    </location>
</feature>
<feature type="region of interest" description="Disordered" evidence="1">
    <location>
        <begin position="346"/>
        <end position="381"/>
    </location>
</feature>
<reference evidence="3 4" key="1">
    <citation type="journal article" date="2020" name="Microbiol. Resour. Announc.">
        <title>Complete genome sequence of Pseudomonas otitidis strain MrB4, isolated from Lake Biwa in Japan.</title>
        <authorList>
            <person name="Miyazaki K."/>
            <person name="Hase E."/>
            <person name="Maruya T."/>
        </authorList>
    </citation>
    <scope>NUCLEOTIDE SEQUENCE [LARGE SCALE GENOMIC DNA]</scope>
    <source>
        <strain evidence="3 4">MrB4</strain>
    </source>
</reference>
<gene>
    <name evidence="3" type="ORF">PtoMrB4_06350</name>
</gene>
<feature type="transmembrane region" description="Helical" evidence="2">
    <location>
        <begin position="298"/>
        <end position="331"/>
    </location>
</feature>
<accession>A0A679GE86</accession>
<keyword evidence="2" id="KW-0812">Transmembrane</keyword>
<dbReference type="AlphaFoldDB" id="A0A679GE86"/>
<protein>
    <recommendedName>
        <fullName evidence="5">DUF805 domain-containing protein</fullName>
    </recommendedName>
</protein>
<dbReference type="InterPro" id="IPR008523">
    <property type="entry name" value="DUF805"/>
</dbReference>
<dbReference type="EMBL" id="AP022642">
    <property type="protein sequence ID" value="BCA26658.1"/>
    <property type="molecule type" value="Genomic_DNA"/>
</dbReference>
<dbReference type="GO" id="GO:0005886">
    <property type="term" value="C:plasma membrane"/>
    <property type="evidence" value="ECO:0007669"/>
    <property type="project" value="TreeGrafter"/>
</dbReference>
<sequence>MSDARYKIVFEGELMPGAALDSVKENLARLFKSDADKIDALFNGRPVALKRDLEDGEADKYLAALQRAGANVRKEPDIAAGLSLVETEDHQLQPSANPAPAPAPAPIMTVDEQSNMTCPKCGHAQPKAIECQACGIVIEKFLARQAQLAESTPAVVAPGTVAASPYATPQAQVSDSLPEFGELRPFGVTGRIGRMRYIAWSLVLIIAALPVMGLTALLMSQFPVFGGILFALEIIALAVVSVQFGVQRLHDIGWSGWLYLLNFVPFVGSVFPLLMMVIPGTQGPNRYGQIQPPNSTSVLVMAWISIGTGILSVLAIIGVLMFAGVGALSALDSDFSDSSYEMPADVDGSDYAAAPADEAEYSDDQAVETEAPAEQDDYESN</sequence>
<dbReference type="PANTHER" id="PTHR34980">
    <property type="entry name" value="INNER MEMBRANE PROTEIN-RELATED-RELATED"/>
    <property type="match status" value="1"/>
</dbReference>
<keyword evidence="2" id="KW-0472">Membrane</keyword>
<evidence type="ECO:0000313" key="4">
    <source>
        <dbReference type="Proteomes" id="UP000501237"/>
    </source>
</evidence>